<dbReference type="GeneID" id="36287285"/>
<dbReference type="InterPro" id="IPR009737">
    <property type="entry name" value="Aim32/Apd1-like"/>
</dbReference>
<dbReference type="PANTHER" id="PTHR31902:SF7">
    <property type="entry name" value="ALTERED INHERITANCE OF MITOCHONDRIA PROTEIN 32"/>
    <property type="match status" value="1"/>
</dbReference>
<protein>
    <recommendedName>
        <fullName evidence="2">Altered inheritance of mitochondria protein 32</fullName>
    </recommendedName>
</protein>
<dbReference type="VEuPathDB" id="FungiDB:GMDG_07583"/>
<dbReference type="eggNOG" id="ENOG502QS3W">
    <property type="taxonomic scope" value="Eukaryota"/>
</dbReference>
<dbReference type="Pfam" id="PF06999">
    <property type="entry name" value="Suc_Fer-like"/>
    <property type="match status" value="1"/>
</dbReference>
<dbReference type="SUPFAM" id="SSF52833">
    <property type="entry name" value="Thioredoxin-like"/>
    <property type="match status" value="1"/>
</dbReference>
<reference evidence="3" key="1">
    <citation type="submission" date="2016-03" db="EMBL/GenBank/DDBJ databases">
        <title>Updated assembly of Pseudogymnoascus destructans, the fungus causing white-nose syndrome of bats.</title>
        <authorList>
            <person name="Palmer J.M."/>
            <person name="Drees K.P."/>
            <person name="Foster J.T."/>
            <person name="Lindner D.L."/>
        </authorList>
    </citation>
    <scope>NUCLEOTIDE SEQUENCE [LARGE SCALE GENOMIC DNA]</scope>
    <source>
        <strain evidence="3">20631-21</strain>
    </source>
</reference>
<sequence>MARSRFCRAAPLKPCYIGLIGLKSDLIRFNPPRFPIITNFHFNSSTSRTSNSMSVRPILRPSWRALSKFPSKRLMSRHAPPFPTIPSCPAANCTCAPMPEFPEGLEIDHSKPLNGTMAPYAEQLLVCTGQPDWVGRVEEESGGDNLVADVKELVGRGGMYSDPYHNTPLTNSSFQPTTPPPYLRDVPTTSAYLLPSFTYVPLIPRSFDAVQALVKGYLLPTKLNPAHEVLSPIHQDRLKRSEAYQAFLPPAQEVEDVLVLICGHGGRDARCGILGPVLVKEFEGALPRAGVEVLVGPVPLATPSKQPREAITGPGVSEEGEELGMSARVGLISHIGGHKFAGNVILYIPPSAKLKGGDPHPLRGMGIWYGRVEPKHVEGIITETLGEGKVIMDLFRGGVEKGKGVLRL</sequence>
<organism evidence="3">
    <name type="scientific">Pseudogymnoascus destructans</name>
    <dbReference type="NCBI Taxonomy" id="655981"/>
    <lineage>
        <taxon>Eukaryota</taxon>
        <taxon>Fungi</taxon>
        <taxon>Dikarya</taxon>
        <taxon>Ascomycota</taxon>
        <taxon>Pezizomycotina</taxon>
        <taxon>Leotiomycetes</taxon>
        <taxon>Thelebolales</taxon>
        <taxon>Thelebolaceae</taxon>
        <taxon>Pseudogymnoascus</taxon>
    </lineage>
</organism>
<dbReference type="EMBL" id="KV441394">
    <property type="protein sequence ID" value="OAF59405.1"/>
    <property type="molecule type" value="Genomic_DNA"/>
</dbReference>
<evidence type="ECO:0000313" key="3">
    <source>
        <dbReference type="EMBL" id="OAF59405.1"/>
    </source>
</evidence>
<accession>A0A177ABA2</accession>
<gene>
    <name evidence="3" type="ORF">VC83_04212</name>
</gene>
<dbReference type="CDD" id="cd03062">
    <property type="entry name" value="TRX_Fd_Sucrase"/>
    <property type="match status" value="1"/>
</dbReference>
<comment type="similarity">
    <text evidence="1">Belongs to the AIM32 family.</text>
</comment>
<proteinExistence type="inferred from homology"/>
<dbReference type="AlphaFoldDB" id="A0A177ABA2"/>
<name>A0A177ABA2_9PEZI</name>
<dbReference type="Proteomes" id="UP000077154">
    <property type="component" value="Unassembled WGS sequence"/>
</dbReference>
<evidence type="ECO:0000256" key="1">
    <source>
        <dbReference type="ARBA" id="ARBA00038208"/>
    </source>
</evidence>
<evidence type="ECO:0000256" key="2">
    <source>
        <dbReference type="ARBA" id="ARBA00040895"/>
    </source>
</evidence>
<dbReference type="InterPro" id="IPR036249">
    <property type="entry name" value="Thioredoxin-like_sf"/>
</dbReference>
<dbReference type="PANTHER" id="PTHR31902">
    <property type="entry name" value="ACTIN PATCHES DISTAL PROTEIN 1"/>
    <property type="match status" value="1"/>
</dbReference>
<dbReference type="RefSeq" id="XP_024324688.1">
    <property type="nucleotide sequence ID" value="XM_024467847.1"/>
</dbReference>
<dbReference type="OrthoDB" id="10253744at2759"/>
<dbReference type="Gene3D" id="3.40.30.10">
    <property type="entry name" value="Glutaredoxin"/>
    <property type="match status" value="1"/>
</dbReference>